<dbReference type="Gene3D" id="3.30.420.10">
    <property type="entry name" value="Ribonuclease H-like superfamily/Ribonuclease H"/>
    <property type="match status" value="1"/>
</dbReference>
<keyword evidence="3" id="KW-1185">Reference proteome</keyword>
<dbReference type="EMBL" id="JAZDWU010000009">
    <property type="protein sequence ID" value="KAK9991850.1"/>
    <property type="molecule type" value="Genomic_DNA"/>
</dbReference>
<sequence>MNRFVQELDGSEQSEAEMRKLKEDLDRWIHGQKLAAVFQGLGEQREGKWHNGNVAGVGIAICDSQDNLILEARKNVEAIVNGVVSGEVAELQALIEALNKALTLNLKSVTFFCDDYNW</sequence>
<gene>
    <name evidence="2" type="ORF">SO802_026835</name>
</gene>
<dbReference type="SUPFAM" id="SSF53098">
    <property type="entry name" value="Ribonuclease H-like"/>
    <property type="match status" value="1"/>
</dbReference>
<proteinExistence type="predicted"/>
<protein>
    <recommendedName>
        <fullName evidence="1">RNase H type-1 domain-containing protein</fullName>
    </recommendedName>
</protein>
<evidence type="ECO:0000259" key="1">
    <source>
        <dbReference type="Pfam" id="PF13456"/>
    </source>
</evidence>
<accession>A0AAW2C0N5</accession>
<evidence type="ECO:0000313" key="2">
    <source>
        <dbReference type="EMBL" id="KAK9991850.1"/>
    </source>
</evidence>
<dbReference type="Proteomes" id="UP001459277">
    <property type="component" value="Unassembled WGS sequence"/>
</dbReference>
<feature type="domain" description="RNase H type-1" evidence="1">
    <location>
        <begin position="50"/>
        <end position="116"/>
    </location>
</feature>
<dbReference type="InterPro" id="IPR002156">
    <property type="entry name" value="RNaseH_domain"/>
</dbReference>
<evidence type="ECO:0000313" key="3">
    <source>
        <dbReference type="Proteomes" id="UP001459277"/>
    </source>
</evidence>
<dbReference type="AlphaFoldDB" id="A0AAW2C0N5"/>
<reference evidence="2 3" key="1">
    <citation type="submission" date="2024-01" db="EMBL/GenBank/DDBJ databases">
        <title>A telomere-to-telomere, gap-free genome of sweet tea (Lithocarpus litseifolius).</title>
        <authorList>
            <person name="Zhou J."/>
        </authorList>
    </citation>
    <scope>NUCLEOTIDE SEQUENCE [LARGE SCALE GENOMIC DNA]</scope>
    <source>
        <strain evidence="2">Zhou-2022a</strain>
        <tissue evidence="2">Leaf</tissue>
    </source>
</reference>
<dbReference type="InterPro" id="IPR012337">
    <property type="entry name" value="RNaseH-like_sf"/>
</dbReference>
<comment type="caution">
    <text evidence="2">The sequence shown here is derived from an EMBL/GenBank/DDBJ whole genome shotgun (WGS) entry which is preliminary data.</text>
</comment>
<dbReference type="GO" id="GO:0003676">
    <property type="term" value="F:nucleic acid binding"/>
    <property type="evidence" value="ECO:0007669"/>
    <property type="project" value="InterPro"/>
</dbReference>
<dbReference type="GO" id="GO:0004523">
    <property type="term" value="F:RNA-DNA hybrid ribonuclease activity"/>
    <property type="evidence" value="ECO:0007669"/>
    <property type="project" value="InterPro"/>
</dbReference>
<name>A0AAW2C0N5_9ROSI</name>
<organism evidence="2 3">
    <name type="scientific">Lithocarpus litseifolius</name>
    <dbReference type="NCBI Taxonomy" id="425828"/>
    <lineage>
        <taxon>Eukaryota</taxon>
        <taxon>Viridiplantae</taxon>
        <taxon>Streptophyta</taxon>
        <taxon>Embryophyta</taxon>
        <taxon>Tracheophyta</taxon>
        <taxon>Spermatophyta</taxon>
        <taxon>Magnoliopsida</taxon>
        <taxon>eudicotyledons</taxon>
        <taxon>Gunneridae</taxon>
        <taxon>Pentapetalae</taxon>
        <taxon>rosids</taxon>
        <taxon>fabids</taxon>
        <taxon>Fagales</taxon>
        <taxon>Fagaceae</taxon>
        <taxon>Lithocarpus</taxon>
    </lineage>
</organism>
<dbReference type="InterPro" id="IPR036397">
    <property type="entry name" value="RNaseH_sf"/>
</dbReference>
<dbReference type="Pfam" id="PF13456">
    <property type="entry name" value="RVT_3"/>
    <property type="match status" value="1"/>
</dbReference>